<evidence type="ECO:0000256" key="5">
    <source>
        <dbReference type="PROSITE-ProRule" id="PRU00502"/>
    </source>
</evidence>
<dbReference type="GO" id="GO:0004843">
    <property type="term" value="F:cysteine-type deubiquitinase activity"/>
    <property type="evidence" value="ECO:0007669"/>
    <property type="project" value="InterPro"/>
</dbReference>
<dbReference type="PANTHER" id="PTHR24006">
    <property type="entry name" value="UBIQUITIN CARBOXYL-TERMINAL HYDROLASE"/>
    <property type="match status" value="1"/>
</dbReference>
<evidence type="ECO:0000256" key="3">
    <source>
        <dbReference type="ARBA" id="ARBA00022771"/>
    </source>
</evidence>
<dbReference type="InterPro" id="IPR038765">
    <property type="entry name" value="Papain-like_cys_pep_sf"/>
</dbReference>
<organism evidence="8 9">
    <name type="scientific">Meloidogyne graminicola</name>
    <dbReference type="NCBI Taxonomy" id="189291"/>
    <lineage>
        <taxon>Eukaryota</taxon>
        <taxon>Metazoa</taxon>
        <taxon>Ecdysozoa</taxon>
        <taxon>Nematoda</taxon>
        <taxon>Chromadorea</taxon>
        <taxon>Rhabditida</taxon>
        <taxon>Tylenchina</taxon>
        <taxon>Tylenchomorpha</taxon>
        <taxon>Tylenchoidea</taxon>
        <taxon>Meloidogynidae</taxon>
        <taxon>Meloidogyninae</taxon>
        <taxon>Meloidogyne</taxon>
    </lineage>
</organism>
<comment type="similarity">
    <text evidence="1">Belongs to the peptidase C19 family.</text>
</comment>
<dbReference type="Pfam" id="PF17807">
    <property type="entry name" value="zf-UBP_var"/>
    <property type="match status" value="1"/>
</dbReference>
<dbReference type="GO" id="GO:0008270">
    <property type="term" value="F:zinc ion binding"/>
    <property type="evidence" value="ECO:0007669"/>
    <property type="project" value="UniProtKB-KW"/>
</dbReference>
<comment type="caution">
    <text evidence="8">The sequence shown here is derived from an EMBL/GenBank/DDBJ whole genome shotgun (WGS) entry which is preliminary data.</text>
</comment>
<dbReference type="InterPro" id="IPR050164">
    <property type="entry name" value="Peptidase_C19"/>
</dbReference>
<keyword evidence="9" id="KW-1185">Reference proteome</keyword>
<evidence type="ECO:0000256" key="1">
    <source>
        <dbReference type="ARBA" id="ARBA00009085"/>
    </source>
</evidence>
<reference evidence="8" key="1">
    <citation type="journal article" date="2020" name="Ecol. Evol.">
        <title>Genome structure and content of the rice root-knot nematode (Meloidogyne graminicola).</title>
        <authorList>
            <person name="Phan N.T."/>
            <person name="Danchin E.G.J."/>
            <person name="Klopp C."/>
            <person name="Perfus-Barbeoch L."/>
            <person name="Kozlowski D.K."/>
            <person name="Koutsovoulos G.D."/>
            <person name="Lopez-Roques C."/>
            <person name="Bouchez O."/>
            <person name="Zahm M."/>
            <person name="Besnard G."/>
            <person name="Bellafiore S."/>
        </authorList>
    </citation>
    <scope>NUCLEOTIDE SEQUENCE</scope>
    <source>
        <strain evidence="8">VN-18</strain>
    </source>
</reference>
<name>A0A8S9ZBN8_9BILA</name>
<accession>A0A8S9ZBN8</accession>
<dbReference type="Gene3D" id="3.30.40.10">
    <property type="entry name" value="Zinc/RING finger domain, C3HC4 (zinc finger)"/>
    <property type="match status" value="2"/>
</dbReference>
<evidence type="ECO:0000313" key="9">
    <source>
        <dbReference type="Proteomes" id="UP000605970"/>
    </source>
</evidence>
<dbReference type="Pfam" id="PF00443">
    <property type="entry name" value="UCH"/>
    <property type="match status" value="1"/>
</dbReference>
<dbReference type="PROSITE" id="PS00972">
    <property type="entry name" value="USP_1"/>
    <property type="match status" value="1"/>
</dbReference>
<keyword evidence="8" id="KW-0378">Hydrolase</keyword>
<evidence type="ECO:0000313" key="8">
    <source>
        <dbReference type="EMBL" id="KAF7626926.1"/>
    </source>
</evidence>
<dbReference type="GO" id="GO:0005634">
    <property type="term" value="C:nucleus"/>
    <property type="evidence" value="ECO:0007669"/>
    <property type="project" value="TreeGrafter"/>
</dbReference>
<dbReference type="InterPro" id="IPR001607">
    <property type="entry name" value="Znf_UBP"/>
</dbReference>
<dbReference type="GO" id="GO:0016579">
    <property type="term" value="P:protein deubiquitination"/>
    <property type="evidence" value="ECO:0007669"/>
    <property type="project" value="InterPro"/>
</dbReference>
<protein>
    <submittedName>
        <fullName evidence="8">Ubiquitin carboxyl-terminal hydrolase</fullName>
    </submittedName>
</protein>
<dbReference type="Gene3D" id="3.90.70.10">
    <property type="entry name" value="Cysteine proteinases"/>
    <property type="match status" value="1"/>
</dbReference>
<proteinExistence type="inferred from homology"/>
<dbReference type="PROSITE" id="PS50235">
    <property type="entry name" value="USP_3"/>
    <property type="match status" value="1"/>
</dbReference>
<sequence>MKCCTKATKIINAFNFILSFKLFFMTDETQLLSELKEYVYNGSFTLKGPENVDKVYKDECFYCFDTSFAPEGLFISLLDFVGVCSKHLNLYVEKTSFRVFLNIKKSKLPNEESEEPKDKIQRLCISQTEDKIGSEYSLRLHPKIDIPIKIEHDLGAKLREICDMIIAHISAELQQRIQSGISQWDGEERQISKAAENLEQIPFEGSIPYEGWVCAKPECGLKENLWLNLSDGVIMCGRYAPLSGVKGNGHAKTHYEETGYPLVVKLGTIANGDGDIYSYSEDSPVRDPLLAKHLAHFGLAIDKMTKTEKTTLELELDANLKYEFSVIQEEGAALKSVYGPGFTGLINLGSSCYINAVLQLLYSVPDFLKFYGNNSENLFKEISPLKSYEDFNCQLAKIVKALQSGEYSKEGEKENGIRPLVFRRLAGRGHVEFSTAQQQDAEEYIRHLFSKIDQNVKGELNPVNSFRFLLVSRFVDELSSCVRYSNREETILSLPVPLEECVDSPVQ</sequence>
<feature type="domain" description="UBP-type" evidence="7">
    <location>
        <begin position="190"/>
        <end position="301"/>
    </location>
</feature>
<dbReference type="AlphaFoldDB" id="A0A8S9ZBN8"/>
<dbReference type="GO" id="GO:0005829">
    <property type="term" value="C:cytosol"/>
    <property type="evidence" value="ECO:0007669"/>
    <property type="project" value="TreeGrafter"/>
</dbReference>
<feature type="domain" description="USP" evidence="6">
    <location>
        <begin position="343"/>
        <end position="507"/>
    </location>
</feature>
<dbReference type="InterPro" id="IPR028889">
    <property type="entry name" value="USP"/>
</dbReference>
<dbReference type="InterPro" id="IPR041432">
    <property type="entry name" value="UBP13_Znf-UBP_var"/>
</dbReference>
<dbReference type="PANTHER" id="PTHR24006:SF664">
    <property type="entry name" value="UBIQUITIN CARBOXYL-TERMINAL HYDROLASE"/>
    <property type="match status" value="1"/>
</dbReference>
<keyword evidence="2" id="KW-0479">Metal-binding</keyword>
<dbReference type="PROSITE" id="PS50271">
    <property type="entry name" value="ZF_UBP"/>
    <property type="match status" value="1"/>
</dbReference>
<dbReference type="InterPro" id="IPR018200">
    <property type="entry name" value="USP_CS"/>
</dbReference>
<feature type="non-terminal residue" evidence="8">
    <location>
        <position position="1"/>
    </location>
</feature>
<dbReference type="Proteomes" id="UP000605970">
    <property type="component" value="Unassembled WGS sequence"/>
</dbReference>
<gene>
    <name evidence="8" type="ORF">Mgra_00009656</name>
</gene>
<evidence type="ECO:0000256" key="2">
    <source>
        <dbReference type="ARBA" id="ARBA00022723"/>
    </source>
</evidence>
<dbReference type="SUPFAM" id="SSF57850">
    <property type="entry name" value="RING/U-box"/>
    <property type="match status" value="1"/>
</dbReference>
<keyword evidence="3 5" id="KW-0863">Zinc-finger</keyword>
<dbReference type="OrthoDB" id="361536at2759"/>
<keyword evidence="4" id="KW-0862">Zinc</keyword>
<evidence type="ECO:0000256" key="4">
    <source>
        <dbReference type="ARBA" id="ARBA00022833"/>
    </source>
</evidence>
<dbReference type="EMBL" id="JABEBT010000172">
    <property type="protein sequence ID" value="KAF7626926.1"/>
    <property type="molecule type" value="Genomic_DNA"/>
</dbReference>
<dbReference type="InterPro" id="IPR013083">
    <property type="entry name" value="Znf_RING/FYVE/PHD"/>
</dbReference>
<dbReference type="SUPFAM" id="SSF54001">
    <property type="entry name" value="Cysteine proteinases"/>
    <property type="match status" value="1"/>
</dbReference>
<dbReference type="Pfam" id="PF02148">
    <property type="entry name" value="zf-UBP"/>
    <property type="match status" value="1"/>
</dbReference>
<evidence type="ECO:0000259" key="7">
    <source>
        <dbReference type="PROSITE" id="PS50271"/>
    </source>
</evidence>
<dbReference type="SMART" id="SM00290">
    <property type="entry name" value="ZnF_UBP"/>
    <property type="match status" value="1"/>
</dbReference>
<dbReference type="InterPro" id="IPR001394">
    <property type="entry name" value="Peptidase_C19_UCH"/>
</dbReference>
<evidence type="ECO:0000259" key="6">
    <source>
        <dbReference type="PROSITE" id="PS50235"/>
    </source>
</evidence>